<dbReference type="EMBL" id="SMMG02000002">
    <property type="protein sequence ID" value="KAA3482729.1"/>
    <property type="molecule type" value="Genomic_DNA"/>
</dbReference>
<protein>
    <submittedName>
        <fullName evidence="1">AP-1 complex subunit gamma-2-like</fullName>
    </submittedName>
</protein>
<evidence type="ECO:0000313" key="2">
    <source>
        <dbReference type="Proteomes" id="UP000325315"/>
    </source>
</evidence>
<dbReference type="Proteomes" id="UP000325315">
    <property type="component" value="Unassembled WGS sequence"/>
</dbReference>
<proteinExistence type="predicted"/>
<comment type="caution">
    <text evidence="1">The sequence shown here is derived from an EMBL/GenBank/DDBJ whole genome shotgun (WGS) entry which is preliminary data.</text>
</comment>
<dbReference type="AlphaFoldDB" id="A0A5B6WLL8"/>
<evidence type="ECO:0000313" key="1">
    <source>
        <dbReference type="EMBL" id="KAA3482729.1"/>
    </source>
</evidence>
<name>A0A5B6WLL8_9ROSI</name>
<keyword evidence="2" id="KW-1185">Reference proteome</keyword>
<reference evidence="2" key="1">
    <citation type="journal article" date="2019" name="Plant Biotechnol. J.">
        <title>Genome sequencing of the Australian wild diploid species Gossypium australe highlights disease resistance and delayed gland morphogenesis.</title>
        <authorList>
            <person name="Cai Y."/>
            <person name="Cai X."/>
            <person name="Wang Q."/>
            <person name="Wang P."/>
            <person name="Zhang Y."/>
            <person name="Cai C."/>
            <person name="Xu Y."/>
            <person name="Wang K."/>
            <person name="Zhou Z."/>
            <person name="Wang C."/>
            <person name="Geng S."/>
            <person name="Li B."/>
            <person name="Dong Q."/>
            <person name="Hou Y."/>
            <person name="Wang H."/>
            <person name="Ai P."/>
            <person name="Liu Z."/>
            <person name="Yi F."/>
            <person name="Sun M."/>
            <person name="An G."/>
            <person name="Cheng J."/>
            <person name="Zhang Y."/>
            <person name="Shi Q."/>
            <person name="Xie Y."/>
            <person name="Shi X."/>
            <person name="Chang Y."/>
            <person name="Huang F."/>
            <person name="Chen Y."/>
            <person name="Hong S."/>
            <person name="Mi L."/>
            <person name="Sun Q."/>
            <person name="Zhang L."/>
            <person name="Zhou B."/>
            <person name="Peng R."/>
            <person name="Zhang X."/>
            <person name="Liu F."/>
        </authorList>
    </citation>
    <scope>NUCLEOTIDE SEQUENCE [LARGE SCALE GENOMIC DNA]</scope>
    <source>
        <strain evidence="2">cv. PA1801</strain>
    </source>
</reference>
<gene>
    <name evidence="1" type="ORF">EPI10_004952</name>
</gene>
<accession>A0A5B6WLL8</accession>
<sequence length="59" mass="6875">MGFQLRNFEQQAPIRLCRTGPLLSYFFSADDLILFGQVEEYQTRVIKGILDKFCEFSGH</sequence>
<dbReference type="OrthoDB" id="10501108at2759"/>
<organism evidence="1 2">
    <name type="scientific">Gossypium australe</name>
    <dbReference type="NCBI Taxonomy" id="47621"/>
    <lineage>
        <taxon>Eukaryota</taxon>
        <taxon>Viridiplantae</taxon>
        <taxon>Streptophyta</taxon>
        <taxon>Embryophyta</taxon>
        <taxon>Tracheophyta</taxon>
        <taxon>Spermatophyta</taxon>
        <taxon>Magnoliopsida</taxon>
        <taxon>eudicotyledons</taxon>
        <taxon>Gunneridae</taxon>
        <taxon>Pentapetalae</taxon>
        <taxon>rosids</taxon>
        <taxon>malvids</taxon>
        <taxon>Malvales</taxon>
        <taxon>Malvaceae</taxon>
        <taxon>Malvoideae</taxon>
        <taxon>Gossypium</taxon>
    </lineage>
</organism>